<dbReference type="OrthoDB" id="10299817at2759"/>
<dbReference type="GeneID" id="30908988"/>
<evidence type="ECO:0000313" key="2">
    <source>
        <dbReference type="EMBL" id="ANQ07863.1"/>
    </source>
</evidence>
<reference evidence="3" key="1">
    <citation type="submission" date="2016-06" db="EMBL/GenBank/DDBJ databases">
        <title>First high quality genome sequence of Plasmodium coatneyi using continuous long reads from single molecule, real-time sequencing.</title>
        <authorList>
            <person name="Chien J.-T."/>
            <person name="Pakala S.B."/>
            <person name="Geraldo J.A."/>
            <person name="Lapp S.A."/>
            <person name="Barnwell J.W."/>
            <person name="Kissinger J.C."/>
            <person name="Galinski M.R."/>
            <person name="Humphrey J.C."/>
        </authorList>
    </citation>
    <scope>NUCLEOTIDE SEQUENCE [LARGE SCALE GENOMIC DNA]</scope>
    <source>
        <strain evidence="3">Hackeri</strain>
    </source>
</reference>
<dbReference type="AlphaFoldDB" id="A0A1B1DYK5"/>
<dbReference type="RefSeq" id="XP_019914558.1">
    <property type="nucleotide sequence ID" value="XM_020059069.1"/>
</dbReference>
<dbReference type="VEuPathDB" id="PlasmoDB:PCOAH_00022620"/>
<evidence type="ECO:0008006" key="4">
    <source>
        <dbReference type="Google" id="ProtNLM"/>
    </source>
</evidence>
<keyword evidence="3" id="KW-1185">Reference proteome</keyword>
<accession>A0A1B1DYK5</accession>
<dbReference type="KEGG" id="pcot:PCOAH_00022620"/>
<protein>
    <recommendedName>
        <fullName evidence="4">SICA antigen</fullName>
    </recommendedName>
</protein>
<feature type="signal peptide" evidence="1">
    <location>
        <begin position="1"/>
        <end position="27"/>
    </location>
</feature>
<evidence type="ECO:0000313" key="3">
    <source>
        <dbReference type="Proteomes" id="UP000092716"/>
    </source>
</evidence>
<keyword evidence="1" id="KW-0732">Signal</keyword>
<name>A0A1B1DYK5_9APIC</name>
<evidence type="ECO:0000256" key="1">
    <source>
        <dbReference type="SAM" id="SignalP"/>
    </source>
</evidence>
<dbReference type="EMBL" id="CP016246">
    <property type="protein sequence ID" value="ANQ07863.1"/>
    <property type="molecule type" value="Genomic_DNA"/>
</dbReference>
<sequence>MTQFSMKILHSALIFVLLSFLSNNVGSPNIILEKVGKVSKGAPRQLCERAVRGCKPCVKGKAISKVTTRSTITVKDGKTGKVDKKVREEVTETVTETTPNGKQPSKTVKTVTVKEGGLPERKRTYTSIDYKSI</sequence>
<gene>
    <name evidence="2" type="ORF">PCOAH_00022620</name>
</gene>
<dbReference type="Proteomes" id="UP000092716">
    <property type="component" value="Chromosome 8"/>
</dbReference>
<feature type="chain" id="PRO_5008521381" description="SICA antigen" evidence="1">
    <location>
        <begin position="28"/>
        <end position="133"/>
    </location>
</feature>
<organism evidence="2 3">
    <name type="scientific">Plasmodium coatneyi</name>
    <dbReference type="NCBI Taxonomy" id="208452"/>
    <lineage>
        <taxon>Eukaryota</taxon>
        <taxon>Sar</taxon>
        <taxon>Alveolata</taxon>
        <taxon>Apicomplexa</taxon>
        <taxon>Aconoidasida</taxon>
        <taxon>Haemosporida</taxon>
        <taxon>Plasmodiidae</taxon>
        <taxon>Plasmodium</taxon>
    </lineage>
</organism>
<proteinExistence type="predicted"/>